<dbReference type="PANTHER" id="PTHR48098">
    <property type="entry name" value="ENTEROCHELIN ESTERASE-RELATED"/>
    <property type="match status" value="1"/>
</dbReference>
<proteinExistence type="predicted"/>
<comment type="caution">
    <text evidence="3">The sequence shown here is derived from an EMBL/GenBank/DDBJ whole genome shotgun (WGS) entry which is preliminary data.</text>
</comment>
<organism evidence="3 4">
    <name type="scientific">Plantactinospora solaniradicis</name>
    <dbReference type="NCBI Taxonomy" id="1723736"/>
    <lineage>
        <taxon>Bacteria</taxon>
        <taxon>Bacillati</taxon>
        <taxon>Actinomycetota</taxon>
        <taxon>Actinomycetes</taxon>
        <taxon>Micromonosporales</taxon>
        <taxon>Micromonosporaceae</taxon>
        <taxon>Plantactinospora</taxon>
    </lineage>
</organism>
<accession>A0ABW1KI01</accession>
<reference evidence="4" key="1">
    <citation type="journal article" date="2019" name="Int. J. Syst. Evol. Microbiol.">
        <title>The Global Catalogue of Microorganisms (GCM) 10K type strain sequencing project: providing services to taxonomists for standard genome sequencing and annotation.</title>
        <authorList>
            <consortium name="The Broad Institute Genomics Platform"/>
            <consortium name="The Broad Institute Genome Sequencing Center for Infectious Disease"/>
            <person name="Wu L."/>
            <person name="Ma J."/>
        </authorList>
    </citation>
    <scope>NUCLEOTIDE SEQUENCE [LARGE SCALE GENOMIC DNA]</scope>
    <source>
        <strain evidence="4">ZS-35-S2</strain>
    </source>
</reference>
<keyword evidence="2" id="KW-1133">Transmembrane helix</keyword>
<gene>
    <name evidence="3" type="ORF">ACFP2T_31410</name>
</gene>
<protein>
    <submittedName>
        <fullName evidence="3">Alpha/beta hydrolase-fold protein</fullName>
    </submittedName>
</protein>
<dbReference type="Pfam" id="PF00756">
    <property type="entry name" value="Esterase"/>
    <property type="match status" value="1"/>
</dbReference>
<dbReference type="Gene3D" id="3.40.50.1820">
    <property type="entry name" value="alpha/beta hydrolase"/>
    <property type="match status" value="1"/>
</dbReference>
<dbReference type="InterPro" id="IPR013783">
    <property type="entry name" value="Ig-like_fold"/>
</dbReference>
<keyword evidence="2" id="KW-0812">Transmembrane</keyword>
<sequence length="682" mass="73271">MMSPTLDSSASPAIDRHTTWGSVGGEIGRPSVASVRIRPDIRIRPREETTEEYPQMRKEIGRRRLRRAISLLAFVSLGAGAIVSTPAAAAGRPPIVKGATVTADRNSPTGYTVKFVYHNPNATQVRLAGDLTLLDVNTGNTRYQPEAWQPGRYHAGGTEFLRDMTKDSKGYWSVSVPLHAGSLSYWYRVWDPTQGWENKRIWDPASTNPRPPGQSSFRVRNNDVLDAVYVPYAKKQNDPVLKERAEYELPMADPSRRGTVQYIPYTTILGDSGHYLGVYLPANYDANRAEPYKVAYLAHGIFGDETDFMVPANVPNILDNMTANGEIEPTVVVTMGNHFTGTSLGFASYNQTNAANNLVRTILPLIEEKYNVSTEREGRAYAGFSYGGMTGGVVIRNYPTTFAFYGHFSGNPSLTAQDYDNIADAVGDDDLFVFLGNGVFEGNLDAQDAIANNFRARGFTAETTQVPGAHDGMTAGQLFTIFARDHLWSGVDSVSVTPATENLTKGWNWVRQFGAQVTTNEGVSPAVTWSVRGATSAGTTISADGLLSVAAAETASSLNVVATSVVDPTKASSAQVTLRPSGTARVVVTAKAAPASIVRGGTFKLNVDVRALSQHKKAPKATGEIAVTFGGTTQVVPLTGGAAVIKLPTAGLSAGVYPVHVAYSGDPTYAPAAAVHQRLRVR</sequence>
<dbReference type="Proteomes" id="UP001596203">
    <property type="component" value="Unassembled WGS sequence"/>
</dbReference>
<dbReference type="EMBL" id="JBHSPR010000033">
    <property type="protein sequence ID" value="MFC6020668.1"/>
    <property type="molecule type" value="Genomic_DNA"/>
</dbReference>
<dbReference type="CDD" id="cd02688">
    <property type="entry name" value="E_set"/>
    <property type="match status" value="1"/>
</dbReference>
<feature type="compositionally biased region" description="Polar residues" evidence="1">
    <location>
        <begin position="1"/>
        <end position="11"/>
    </location>
</feature>
<dbReference type="InterPro" id="IPR000801">
    <property type="entry name" value="Esterase-like"/>
</dbReference>
<dbReference type="SUPFAM" id="SSF53474">
    <property type="entry name" value="alpha/beta-Hydrolases"/>
    <property type="match status" value="1"/>
</dbReference>
<feature type="region of interest" description="Disordered" evidence="1">
    <location>
        <begin position="1"/>
        <end position="25"/>
    </location>
</feature>
<dbReference type="InterPro" id="IPR050583">
    <property type="entry name" value="Mycobacterial_A85_antigen"/>
</dbReference>
<keyword evidence="3" id="KW-0378">Hydrolase</keyword>
<dbReference type="RefSeq" id="WP_377428154.1">
    <property type="nucleotide sequence ID" value="NZ_JBHSPR010000033.1"/>
</dbReference>
<evidence type="ECO:0000313" key="4">
    <source>
        <dbReference type="Proteomes" id="UP001596203"/>
    </source>
</evidence>
<evidence type="ECO:0000256" key="1">
    <source>
        <dbReference type="SAM" id="MobiDB-lite"/>
    </source>
</evidence>
<keyword evidence="2" id="KW-0472">Membrane</keyword>
<evidence type="ECO:0000313" key="3">
    <source>
        <dbReference type="EMBL" id="MFC6020668.1"/>
    </source>
</evidence>
<dbReference type="GO" id="GO:0016787">
    <property type="term" value="F:hydrolase activity"/>
    <property type="evidence" value="ECO:0007669"/>
    <property type="project" value="UniProtKB-KW"/>
</dbReference>
<feature type="transmembrane region" description="Helical" evidence="2">
    <location>
        <begin position="68"/>
        <end position="89"/>
    </location>
</feature>
<evidence type="ECO:0000256" key="2">
    <source>
        <dbReference type="SAM" id="Phobius"/>
    </source>
</evidence>
<name>A0ABW1KI01_9ACTN</name>
<keyword evidence="4" id="KW-1185">Reference proteome</keyword>
<dbReference type="Gene3D" id="2.60.40.10">
    <property type="entry name" value="Immunoglobulins"/>
    <property type="match status" value="2"/>
</dbReference>
<dbReference type="InterPro" id="IPR029058">
    <property type="entry name" value="AB_hydrolase_fold"/>
</dbReference>
<dbReference type="PANTHER" id="PTHR48098:SF3">
    <property type="entry name" value="IRON(III) ENTEROBACTIN ESTERASE"/>
    <property type="match status" value="1"/>
</dbReference>